<gene>
    <name evidence="2" type="ORF">KGM_202071</name>
</gene>
<accession>A0A212F820</accession>
<dbReference type="InParanoid" id="A0A212F820"/>
<dbReference type="STRING" id="278856.A0A212F820"/>
<keyword evidence="3" id="KW-1185">Reference proteome</keyword>
<evidence type="ECO:0000259" key="1">
    <source>
        <dbReference type="Pfam" id="PF00078"/>
    </source>
</evidence>
<dbReference type="KEGG" id="dpl:KGM_202071"/>
<protein>
    <recommendedName>
        <fullName evidence="1">Reverse transcriptase domain-containing protein</fullName>
    </recommendedName>
</protein>
<sequence>MDGMEKILQIDSVYTDFAFDFVDHSILTDKLHNQNGICNAMLNWFASYLSNRMQTVVINGYELERCIASSGVPQDSHLGSALFLLFINDIGQQIRHCRYSLFADAMKISRKIETNAEVELMQAD</sequence>
<reference evidence="2 3" key="1">
    <citation type="journal article" date="2011" name="Cell">
        <title>The monarch butterfly genome yields insights into long-distance migration.</title>
        <authorList>
            <person name="Zhan S."/>
            <person name="Merlin C."/>
            <person name="Boore J.L."/>
            <person name="Reppert S.M."/>
        </authorList>
    </citation>
    <scope>NUCLEOTIDE SEQUENCE [LARGE SCALE GENOMIC DNA]</scope>
    <source>
        <strain evidence="2">F-2</strain>
    </source>
</reference>
<evidence type="ECO:0000313" key="2">
    <source>
        <dbReference type="EMBL" id="OWR49880.1"/>
    </source>
</evidence>
<dbReference type="Proteomes" id="UP000007151">
    <property type="component" value="Unassembled WGS sequence"/>
</dbReference>
<evidence type="ECO:0000313" key="3">
    <source>
        <dbReference type="Proteomes" id="UP000007151"/>
    </source>
</evidence>
<proteinExistence type="predicted"/>
<feature type="domain" description="Reverse transcriptase" evidence="1">
    <location>
        <begin position="18"/>
        <end position="111"/>
    </location>
</feature>
<comment type="caution">
    <text evidence="2">The sequence shown here is derived from an EMBL/GenBank/DDBJ whole genome shotgun (WGS) entry which is preliminary data.</text>
</comment>
<dbReference type="InterPro" id="IPR000477">
    <property type="entry name" value="RT_dom"/>
</dbReference>
<dbReference type="PANTHER" id="PTHR33332">
    <property type="entry name" value="REVERSE TRANSCRIPTASE DOMAIN-CONTAINING PROTEIN"/>
    <property type="match status" value="1"/>
</dbReference>
<name>A0A212F820_DANPL</name>
<dbReference type="AlphaFoldDB" id="A0A212F820"/>
<organism evidence="2 3">
    <name type="scientific">Danaus plexippus plexippus</name>
    <dbReference type="NCBI Taxonomy" id="278856"/>
    <lineage>
        <taxon>Eukaryota</taxon>
        <taxon>Metazoa</taxon>
        <taxon>Ecdysozoa</taxon>
        <taxon>Arthropoda</taxon>
        <taxon>Hexapoda</taxon>
        <taxon>Insecta</taxon>
        <taxon>Pterygota</taxon>
        <taxon>Neoptera</taxon>
        <taxon>Endopterygota</taxon>
        <taxon>Lepidoptera</taxon>
        <taxon>Glossata</taxon>
        <taxon>Ditrysia</taxon>
        <taxon>Papilionoidea</taxon>
        <taxon>Nymphalidae</taxon>
        <taxon>Danainae</taxon>
        <taxon>Danaini</taxon>
        <taxon>Danaina</taxon>
        <taxon>Danaus</taxon>
        <taxon>Danaus</taxon>
    </lineage>
</organism>
<dbReference type="EMBL" id="AGBW02009810">
    <property type="protein sequence ID" value="OWR49880.1"/>
    <property type="molecule type" value="Genomic_DNA"/>
</dbReference>
<dbReference type="Pfam" id="PF00078">
    <property type="entry name" value="RVT_1"/>
    <property type="match status" value="1"/>
</dbReference>